<dbReference type="EMBL" id="CP003597">
    <property type="protein sequence ID" value="AFY89059.1"/>
    <property type="molecule type" value="Genomic_DNA"/>
</dbReference>
<dbReference type="InParanoid" id="K9U488"/>
<gene>
    <name evidence="1" type="ORF">Chro_3609</name>
</gene>
<dbReference type="KEGG" id="cthe:Chro_3609"/>
<proteinExistence type="predicted"/>
<reference evidence="1 2" key="1">
    <citation type="submission" date="2012-06" db="EMBL/GenBank/DDBJ databases">
        <title>Finished chromosome of genome of Chroococcidiopsis thermalis PCC 7203.</title>
        <authorList>
            <consortium name="US DOE Joint Genome Institute"/>
            <person name="Gugger M."/>
            <person name="Coursin T."/>
            <person name="Rippka R."/>
            <person name="Tandeau De Marsac N."/>
            <person name="Huntemann M."/>
            <person name="Wei C.-L."/>
            <person name="Han J."/>
            <person name="Detter J.C."/>
            <person name="Han C."/>
            <person name="Tapia R."/>
            <person name="Davenport K."/>
            <person name="Daligault H."/>
            <person name="Erkkila T."/>
            <person name="Gu W."/>
            <person name="Munk A.C.C."/>
            <person name="Teshima H."/>
            <person name="Xu Y."/>
            <person name="Chain P."/>
            <person name="Chen A."/>
            <person name="Krypides N."/>
            <person name="Mavromatis K."/>
            <person name="Markowitz V."/>
            <person name="Szeto E."/>
            <person name="Ivanova N."/>
            <person name="Mikhailova N."/>
            <person name="Ovchinnikova G."/>
            <person name="Pagani I."/>
            <person name="Pati A."/>
            <person name="Goodwin L."/>
            <person name="Peters L."/>
            <person name="Pitluck S."/>
            <person name="Woyke T."/>
            <person name="Kerfeld C."/>
        </authorList>
    </citation>
    <scope>NUCLEOTIDE SEQUENCE [LARGE SCALE GENOMIC DNA]</scope>
    <source>
        <strain evidence="1 2">PCC 7203</strain>
    </source>
</reference>
<sequence length="49" mass="5723">MSCDNKSHGKITQVDIAIIFRLELGSVAIWMRWKKQMLVTPHQQQNIID</sequence>
<evidence type="ECO:0000313" key="2">
    <source>
        <dbReference type="Proteomes" id="UP000010384"/>
    </source>
</evidence>
<dbReference type="STRING" id="251229.Chro_3609"/>
<protein>
    <submittedName>
        <fullName evidence="1">Uncharacterized protein</fullName>
    </submittedName>
</protein>
<dbReference type="AlphaFoldDB" id="K9U488"/>
<keyword evidence="2" id="KW-1185">Reference proteome</keyword>
<accession>K9U488</accession>
<dbReference type="Proteomes" id="UP000010384">
    <property type="component" value="Chromosome"/>
</dbReference>
<dbReference type="HOGENOM" id="CLU_3133840_0_0_3"/>
<organism evidence="1 2">
    <name type="scientific">Chroococcidiopsis thermalis (strain PCC 7203)</name>
    <dbReference type="NCBI Taxonomy" id="251229"/>
    <lineage>
        <taxon>Bacteria</taxon>
        <taxon>Bacillati</taxon>
        <taxon>Cyanobacteriota</taxon>
        <taxon>Cyanophyceae</taxon>
        <taxon>Chroococcidiopsidales</taxon>
        <taxon>Chroococcidiopsidaceae</taxon>
        <taxon>Chroococcidiopsis</taxon>
    </lineage>
</organism>
<name>K9U488_CHRTP</name>
<evidence type="ECO:0000313" key="1">
    <source>
        <dbReference type="EMBL" id="AFY89059.1"/>
    </source>
</evidence>